<keyword evidence="6" id="KW-1185">Reference proteome</keyword>
<dbReference type="Proteomes" id="UP000315439">
    <property type="component" value="Unassembled WGS sequence"/>
</dbReference>
<dbReference type="EMBL" id="VIKS01000001">
    <property type="protein sequence ID" value="TQV89658.1"/>
    <property type="molecule type" value="Genomic_DNA"/>
</dbReference>
<dbReference type="InterPro" id="IPR036388">
    <property type="entry name" value="WH-like_DNA-bd_sf"/>
</dbReference>
<dbReference type="PANTHER" id="PTHR38445">
    <property type="entry name" value="HTH-TYPE TRANSCRIPTIONAL REPRESSOR YTRA"/>
    <property type="match status" value="1"/>
</dbReference>
<keyword evidence="2" id="KW-0238">DNA-binding</keyword>
<dbReference type="AlphaFoldDB" id="A0A545UJL2"/>
<evidence type="ECO:0000313" key="5">
    <source>
        <dbReference type="EMBL" id="TQV89658.1"/>
    </source>
</evidence>
<evidence type="ECO:0000256" key="3">
    <source>
        <dbReference type="ARBA" id="ARBA00023163"/>
    </source>
</evidence>
<protein>
    <submittedName>
        <fullName evidence="5">GntR family transcriptional regulator</fullName>
    </submittedName>
</protein>
<dbReference type="InterPro" id="IPR036390">
    <property type="entry name" value="WH_DNA-bd_sf"/>
</dbReference>
<dbReference type="PROSITE" id="PS50949">
    <property type="entry name" value="HTH_GNTR"/>
    <property type="match status" value="1"/>
</dbReference>
<dbReference type="OrthoDB" id="9804020at2"/>
<sequence>MEITIDIDDPVPLFAQLIEQIKKAVLSDKIGPGDALPSIRQLANDLELNSKTVAKAYRLLERDSVIQTKGYRGTFIHPDAKSNSTVDLNEWVMTKLNEMITTFRESGVTDSEIRIAFGNAMNNRGN</sequence>
<reference evidence="5 6" key="1">
    <citation type="submission" date="2019-07" db="EMBL/GenBank/DDBJ databases">
        <title>Draft genome for Aliikangiella sp. M105.</title>
        <authorList>
            <person name="Wang G."/>
        </authorList>
    </citation>
    <scope>NUCLEOTIDE SEQUENCE [LARGE SCALE GENOMIC DNA]</scope>
    <source>
        <strain evidence="5 6">M105</strain>
    </source>
</reference>
<evidence type="ECO:0000256" key="1">
    <source>
        <dbReference type="ARBA" id="ARBA00023015"/>
    </source>
</evidence>
<keyword evidence="3" id="KW-0804">Transcription</keyword>
<dbReference type="RefSeq" id="WP_142891722.1">
    <property type="nucleotide sequence ID" value="NZ_ML660160.1"/>
</dbReference>
<accession>A0A545UJL2</accession>
<dbReference type="CDD" id="cd07377">
    <property type="entry name" value="WHTH_GntR"/>
    <property type="match status" value="1"/>
</dbReference>
<evidence type="ECO:0000313" key="6">
    <source>
        <dbReference type="Proteomes" id="UP000315439"/>
    </source>
</evidence>
<dbReference type="Gene3D" id="1.10.10.10">
    <property type="entry name" value="Winged helix-like DNA-binding domain superfamily/Winged helix DNA-binding domain"/>
    <property type="match status" value="1"/>
</dbReference>
<organism evidence="5 6">
    <name type="scientific">Aliikangiella coralliicola</name>
    <dbReference type="NCBI Taxonomy" id="2592383"/>
    <lineage>
        <taxon>Bacteria</taxon>
        <taxon>Pseudomonadati</taxon>
        <taxon>Pseudomonadota</taxon>
        <taxon>Gammaproteobacteria</taxon>
        <taxon>Oceanospirillales</taxon>
        <taxon>Pleioneaceae</taxon>
        <taxon>Aliikangiella</taxon>
    </lineage>
</organism>
<evidence type="ECO:0000259" key="4">
    <source>
        <dbReference type="PROSITE" id="PS50949"/>
    </source>
</evidence>
<evidence type="ECO:0000256" key="2">
    <source>
        <dbReference type="ARBA" id="ARBA00023125"/>
    </source>
</evidence>
<dbReference type="GO" id="GO:0003677">
    <property type="term" value="F:DNA binding"/>
    <property type="evidence" value="ECO:0007669"/>
    <property type="project" value="UniProtKB-KW"/>
</dbReference>
<name>A0A545UJL2_9GAMM</name>
<dbReference type="SUPFAM" id="SSF46785">
    <property type="entry name" value="Winged helix' DNA-binding domain"/>
    <property type="match status" value="1"/>
</dbReference>
<gene>
    <name evidence="5" type="ORF">FLL46_01885</name>
</gene>
<proteinExistence type="predicted"/>
<keyword evidence="1" id="KW-0805">Transcription regulation</keyword>
<dbReference type="Pfam" id="PF00392">
    <property type="entry name" value="GntR"/>
    <property type="match status" value="1"/>
</dbReference>
<dbReference type="GO" id="GO:0003700">
    <property type="term" value="F:DNA-binding transcription factor activity"/>
    <property type="evidence" value="ECO:0007669"/>
    <property type="project" value="InterPro"/>
</dbReference>
<feature type="domain" description="HTH gntR-type" evidence="4">
    <location>
        <begin position="11"/>
        <end position="79"/>
    </location>
</feature>
<comment type="caution">
    <text evidence="5">The sequence shown here is derived from an EMBL/GenBank/DDBJ whole genome shotgun (WGS) entry which is preliminary data.</text>
</comment>
<dbReference type="InterPro" id="IPR000524">
    <property type="entry name" value="Tscrpt_reg_HTH_GntR"/>
</dbReference>
<dbReference type="SMART" id="SM00345">
    <property type="entry name" value="HTH_GNTR"/>
    <property type="match status" value="1"/>
</dbReference>
<dbReference type="PANTHER" id="PTHR38445:SF9">
    <property type="entry name" value="HTH-TYPE TRANSCRIPTIONAL REPRESSOR YTRA"/>
    <property type="match status" value="1"/>
</dbReference>